<dbReference type="SMART" id="SM01288">
    <property type="entry name" value="FISNA"/>
    <property type="match status" value="1"/>
</dbReference>
<dbReference type="CDD" id="cd08321">
    <property type="entry name" value="Pyrin_ASC-like"/>
    <property type="match status" value="1"/>
</dbReference>
<keyword evidence="4" id="KW-0677">Repeat</keyword>
<dbReference type="FunFam" id="3.40.50.300:FF:000210">
    <property type="entry name" value="Si:dkey-16p6.1"/>
    <property type="match status" value="1"/>
</dbReference>
<dbReference type="SUPFAM" id="SSF47986">
    <property type="entry name" value="DEATH domain"/>
    <property type="match status" value="1"/>
</dbReference>
<sequence length="955" mass="106053">MVMSCCGCLFPRGRENSPDLRDNRGGEEKQVLLPSAVHRDQEQTQETEEKDVPSLLLDSLDNISSDDLKRFRFHLRQGVPGYKPILWKHLENADRTDTMKAMLEHYSTDGALMVTLHILRKMNLNNEALTLERKIGRELPMGGPRPRVTPPTPAGPIQGDTTDSEPPPVRPTQRDTTDSEPHPAGSSGGDTTAREGNLADELLQKTKKDLQTKFKNKYEGIFEGIARRGNRVQLTHIFTDIYITEGESEEVNTEHEVRQIEALSKTPATQETAIGYNDIFNILPGKELRVRTVLMKGFAGIGKTVSVQKFILDWAEGKANKDISLIFPLPFRELNLMKERFSLLGLIQHYHPEMKGSESIDLNNRTVLFIFDGLDECRLPLDFQNNGSCYDVTESTSVDVLLTNLIKGNLLPSALIWITTRPAAANQIPPECIHRMTEEQGQAEDESSSEEEEDFSESYEQVEETEERTGEVASAPIAELHRSAVDQALQSHTGHLDLFLRFLLGISLDSNQALLKGLLTQTESSSQSIKETVRYIKDKIRKNPSPERTINLFHCLSELQDHSLVEDIQRYLESSSLSEKKLTPDECSALAYVLLMSERKLELLDLKMYNTTPAGRHRLLPVVKYCEKAHLYRCNLTAESCEPVLSALHSPNSHLRDLDLSFNDLEDSGVKLFCVELQKPQRKLRSLRLVCCKLTGLTCDLLASALQSADAQLKELDLSCNSLGDAGVKRLCAGALNQLSKLETLGLRECNLTEGCCADLASVLRSHHSDLRELELRDNDLQDSGVRALSAGLEDPHCKLQRLGLSGCRVTEEGCASLAAALHLNPSHLRELDLSYNHPGDSGVRALSAGLEDRSFKLQAEHCGEGRNRPGLQKYACHLTLDPNTAARELRLSEGDRKATAGVYLDRPAGALSFYSVSSSTVTLLHTFHAAFAGPLYPGVWVQESSGSVTLCSMG</sequence>
<feature type="domain" description="Pyrin" evidence="9">
    <location>
        <begin position="47"/>
        <end position="137"/>
    </location>
</feature>
<dbReference type="InterPro" id="IPR043136">
    <property type="entry name" value="B30.2/SPRY_sf"/>
</dbReference>
<dbReference type="EMBL" id="JAFDVH010000020">
    <property type="protein sequence ID" value="KAG7458556.1"/>
    <property type="molecule type" value="Genomic_DNA"/>
</dbReference>
<dbReference type="InterPro" id="IPR027417">
    <property type="entry name" value="P-loop_NTPase"/>
</dbReference>
<dbReference type="PROSITE" id="PS50188">
    <property type="entry name" value="B302_SPRY"/>
    <property type="match status" value="1"/>
</dbReference>
<dbReference type="InterPro" id="IPR001870">
    <property type="entry name" value="B30.2/SPRY"/>
</dbReference>
<reference evidence="11" key="1">
    <citation type="submission" date="2021-01" db="EMBL/GenBank/DDBJ databases">
        <authorList>
            <person name="Zahm M."/>
            <person name="Roques C."/>
            <person name="Cabau C."/>
            <person name="Klopp C."/>
            <person name="Donnadieu C."/>
            <person name="Jouanno E."/>
            <person name="Lampietro C."/>
            <person name="Louis A."/>
            <person name="Herpin A."/>
            <person name="Echchiki A."/>
            <person name="Berthelot C."/>
            <person name="Parey E."/>
            <person name="Roest-Crollius H."/>
            <person name="Braasch I."/>
            <person name="Postlethwait J."/>
            <person name="Bobe J."/>
            <person name="Montfort J."/>
            <person name="Bouchez O."/>
            <person name="Begum T."/>
            <person name="Mejri S."/>
            <person name="Adams A."/>
            <person name="Chen W.-J."/>
            <person name="Guiguen Y."/>
        </authorList>
    </citation>
    <scope>NUCLEOTIDE SEQUENCE</scope>
    <source>
        <strain evidence="11">YG-15Mar2019-1</strain>
        <tissue evidence="11">Brain</tissue>
    </source>
</reference>
<dbReference type="InterPro" id="IPR013320">
    <property type="entry name" value="ConA-like_dom_sf"/>
</dbReference>
<name>A0A9D3PGD1_MEGAT</name>
<dbReference type="Gene3D" id="3.40.50.300">
    <property type="entry name" value="P-loop containing nucleotide triphosphate hydrolases"/>
    <property type="match status" value="1"/>
</dbReference>
<dbReference type="Proteomes" id="UP001046870">
    <property type="component" value="Chromosome 20"/>
</dbReference>
<keyword evidence="2" id="KW-0963">Cytoplasm</keyword>
<gene>
    <name evidence="11" type="ORF">MATL_G00221490</name>
</gene>
<dbReference type="SMART" id="SM00368">
    <property type="entry name" value="LRR_RI"/>
    <property type="match status" value="7"/>
</dbReference>
<evidence type="ECO:0000256" key="7">
    <source>
        <dbReference type="SAM" id="MobiDB-lite"/>
    </source>
</evidence>
<dbReference type="InterPro" id="IPR007111">
    <property type="entry name" value="NACHT_NTPase"/>
</dbReference>
<dbReference type="Pfam" id="PF13516">
    <property type="entry name" value="LRR_6"/>
    <property type="match status" value="4"/>
</dbReference>
<dbReference type="PROSITE" id="PS50824">
    <property type="entry name" value="DAPIN"/>
    <property type="match status" value="1"/>
</dbReference>
<evidence type="ECO:0000256" key="1">
    <source>
        <dbReference type="ARBA" id="ARBA00004496"/>
    </source>
</evidence>
<evidence type="ECO:0000256" key="3">
    <source>
        <dbReference type="ARBA" id="ARBA00022614"/>
    </source>
</evidence>
<dbReference type="InterPro" id="IPR029495">
    <property type="entry name" value="NACHT-assoc"/>
</dbReference>
<evidence type="ECO:0008006" key="13">
    <source>
        <dbReference type="Google" id="ProtNLM"/>
    </source>
</evidence>
<dbReference type="InterPro" id="IPR011029">
    <property type="entry name" value="DEATH-like_dom_sf"/>
</dbReference>
<dbReference type="PROSITE" id="PS50837">
    <property type="entry name" value="NACHT"/>
    <property type="match status" value="1"/>
</dbReference>
<evidence type="ECO:0000259" key="9">
    <source>
        <dbReference type="PROSITE" id="PS50824"/>
    </source>
</evidence>
<organism evidence="11 12">
    <name type="scientific">Megalops atlanticus</name>
    <name type="common">Tarpon</name>
    <name type="synonym">Clupea gigantea</name>
    <dbReference type="NCBI Taxonomy" id="7932"/>
    <lineage>
        <taxon>Eukaryota</taxon>
        <taxon>Metazoa</taxon>
        <taxon>Chordata</taxon>
        <taxon>Craniata</taxon>
        <taxon>Vertebrata</taxon>
        <taxon>Euteleostomi</taxon>
        <taxon>Actinopterygii</taxon>
        <taxon>Neopterygii</taxon>
        <taxon>Teleostei</taxon>
        <taxon>Elopiformes</taxon>
        <taxon>Megalopidae</taxon>
        <taxon>Megalops</taxon>
    </lineage>
</organism>
<dbReference type="Pfam" id="PF02758">
    <property type="entry name" value="PYRIN"/>
    <property type="match status" value="1"/>
</dbReference>
<keyword evidence="3" id="KW-0433">Leucine-rich repeat</keyword>
<keyword evidence="5" id="KW-0547">Nucleotide-binding</keyword>
<keyword evidence="6" id="KW-0067">ATP-binding</keyword>
<dbReference type="Gene3D" id="3.80.10.10">
    <property type="entry name" value="Ribonuclease Inhibitor"/>
    <property type="match status" value="2"/>
</dbReference>
<feature type="region of interest" description="Disordered" evidence="7">
    <location>
        <begin position="437"/>
        <end position="472"/>
    </location>
</feature>
<protein>
    <recommendedName>
        <fullName evidence="13">NACHT, LRR and PYD domains-containing protein 12-like</fullName>
    </recommendedName>
</protein>
<dbReference type="InterPro" id="IPR004020">
    <property type="entry name" value="DAPIN"/>
</dbReference>
<feature type="compositionally biased region" description="Acidic residues" evidence="7">
    <location>
        <begin position="441"/>
        <end position="466"/>
    </location>
</feature>
<dbReference type="GO" id="GO:0005737">
    <property type="term" value="C:cytoplasm"/>
    <property type="evidence" value="ECO:0007669"/>
    <property type="project" value="UniProtKB-SubCell"/>
</dbReference>
<feature type="domain" description="NACHT" evidence="10">
    <location>
        <begin position="291"/>
        <end position="424"/>
    </location>
</feature>
<dbReference type="InterPro" id="IPR001611">
    <property type="entry name" value="Leu-rich_rpt"/>
</dbReference>
<dbReference type="Pfam" id="PF17776">
    <property type="entry name" value="NLRC4_HD2"/>
    <property type="match status" value="1"/>
</dbReference>
<evidence type="ECO:0000256" key="6">
    <source>
        <dbReference type="ARBA" id="ARBA00022840"/>
    </source>
</evidence>
<evidence type="ECO:0000313" key="11">
    <source>
        <dbReference type="EMBL" id="KAG7458556.1"/>
    </source>
</evidence>
<proteinExistence type="predicted"/>
<accession>A0A9D3PGD1</accession>
<keyword evidence="12" id="KW-1185">Reference proteome</keyword>
<dbReference type="Gene3D" id="2.60.120.920">
    <property type="match status" value="2"/>
</dbReference>
<dbReference type="AlphaFoldDB" id="A0A9D3PGD1"/>
<feature type="region of interest" description="Disordered" evidence="7">
    <location>
        <begin position="135"/>
        <end position="195"/>
    </location>
</feature>
<evidence type="ECO:0000256" key="2">
    <source>
        <dbReference type="ARBA" id="ARBA00022490"/>
    </source>
</evidence>
<dbReference type="SUPFAM" id="SSF49899">
    <property type="entry name" value="Concanavalin A-like lectins/glucanases"/>
    <property type="match status" value="1"/>
</dbReference>
<dbReference type="OrthoDB" id="120976at2759"/>
<dbReference type="InterPro" id="IPR041267">
    <property type="entry name" value="NLRP_HD2"/>
</dbReference>
<evidence type="ECO:0000259" key="10">
    <source>
        <dbReference type="PROSITE" id="PS50837"/>
    </source>
</evidence>
<dbReference type="GO" id="GO:0005524">
    <property type="term" value="F:ATP binding"/>
    <property type="evidence" value="ECO:0007669"/>
    <property type="project" value="UniProtKB-KW"/>
</dbReference>
<feature type="domain" description="B30.2/SPRY" evidence="8">
    <location>
        <begin position="759"/>
        <end position="955"/>
    </location>
</feature>
<dbReference type="Gene3D" id="1.10.533.10">
    <property type="entry name" value="Death Domain, Fas"/>
    <property type="match status" value="1"/>
</dbReference>
<comment type="subcellular location">
    <subcellularLocation>
        <location evidence="1">Cytoplasm</location>
    </subcellularLocation>
</comment>
<dbReference type="PANTHER" id="PTHR24106">
    <property type="entry name" value="NACHT, LRR AND CARD DOMAINS-CONTAINING"/>
    <property type="match status" value="1"/>
</dbReference>
<dbReference type="InterPro" id="IPR032675">
    <property type="entry name" value="LRR_dom_sf"/>
</dbReference>
<evidence type="ECO:0000256" key="5">
    <source>
        <dbReference type="ARBA" id="ARBA00022741"/>
    </source>
</evidence>
<evidence type="ECO:0000256" key="4">
    <source>
        <dbReference type="ARBA" id="ARBA00022737"/>
    </source>
</evidence>
<feature type="compositionally biased region" description="Basic and acidic residues" evidence="7">
    <location>
        <begin position="172"/>
        <end position="181"/>
    </location>
</feature>
<comment type="caution">
    <text evidence="11">The sequence shown here is derived from an EMBL/GenBank/DDBJ whole genome shotgun (WGS) entry which is preliminary data.</text>
</comment>
<dbReference type="Pfam" id="PF14484">
    <property type="entry name" value="FISNA"/>
    <property type="match status" value="1"/>
</dbReference>
<evidence type="ECO:0000259" key="8">
    <source>
        <dbReference type="PROSITE" id="PS50188"/>
    </source>
</evidence>
<dbReference type="SUPFAM" id="SSF52047">
    <property type="entry name" value="RNI-like"/>
    <property type="match status" value="1"/>
</dbReference>
<dbReference type="Pfam" id="PF05729">
    <property type="entry name" value="NACHT"/>
    <property type="match status" value="1"/>
</dbReference>
<dbReference type="SMART" id="SM01289">
    <property type="entry name" value="PYRIN"/>
    <property type="match status" value="1"/>
</dbReference>
<dbReference type="InterPro" id="IPR051261">
    <property type="entry name" value="NLR"/>
</dbReference>
<evidence type="ECO:0000313" key="12">
    <source>
        <dbReference type="Proteomes" id="UP001046870"/>
    </source>
</evidence>